<reference evidence="2 3" key="1">
    <citation type="journal article" date="2019" name="J. Gen. Appl. Microbiol.">
        <title>Aerobic degradation of cis-dichloroethene by the marine bacterium Marinobacter salsuginis strain 5N-3.</title>
        <authorList>
            <person name="Inoue Y."/>
            <person name="Fukunaga Y."/>
            <person name="Katsumata H."/>
            <person name="Ohji S."/>
            <person name="Hosoyama A."/>
            <person name="Mori K."/>
            <person name="Ando K."/>
        </authorList>
    </citation>
    <scope>NUCLEOTIDE SEQUENCE [LARGE SCALE GENOMIC DNA]</scope>
    <source>
        <strain evidence="2 3">NBRC 109114</strain>
    </source>
</reference>
<sequence length="137" mass="14693">MKQWHGSGCRFLVDGSPIGRIAWGPDNTDHLQLVLDEQTHELVPPVTAQSSPVPSGMRISFPDVEISFTSDDQGAQAILETVERYNAFAADRDVPESAATPPDSAIVPHAEENKPTAQKSRKGAAGDAENQLGFEGL</sequence>
<accession>A0A5M3Q540</accession>
<evidence type="ECO:0000313" key="3">
    <source>
        <dbReference type="Proteomes" id="UP000387223"/>
    </source>
</evidence>
<feature type="region of interest" description="Disordered" evidence="1">
    <location>
        <begin position="92"/>
        <end position="137"/>
    </location>
</feature>
<dbReference type="AlphaFoldDB" id="A0A5M3Q540"/>
<evidence type="ECO:0000256" key="1">
    <source>
        <dbReference type="SAM" id="MobiDB-lite"/>
    </source>
</evidence>
<protein>
    <submittedName>
        <fullName evidence="2">Uncharacterized protein</fullName>
    </submittedName>
</protein>
<gene>
    <name evidence="2" type="ORF">MSSD14B_38490</name>
</gene>
<organism evidence="2 3">
    <name type="scientific">Marinobacter salsuginis</name>
    <dbReference type="NCBI Taxonomy" id="418719"/>
    <lineage>
        <taxon>Bacteria</taxon>
        <taxon>Pseudomonadati</taxon>
        <taxon>Pseudomonadota</taxon>
        <taxon>Gammaproteobacteria</taxon>
        <taxon>Pseudomonadales</taxon>
        <taxon>Marinobacteraceae</taxon>
        <taxon>Marinobacter</taxon>
    </lineage>
</organism>
<dbReference type="EMBL" id="BGZI01000035">
    <property type="protein sequence ID" value="GBO90181.1"/>
    <property type="molecule type" value="Genomic_DNA"/>
</dbReference>
<proteinExistence type="predicted"/>
<name>A0A5M3Q540_9GAMM</name>
<dbReference type="RefSeq" id="WP_153637464.1">
    <property type="nucleotide sequence ID" value="NZ_BGZI01000035.1"/>
</dbReference>
<comment type="caution">
    <text evidence="2">The sequence shown here is derived from an EMBL/GenBank/DDBJ whole genome shotgun (WGS) entry which is preliminary data.</text>
</comment>
<dbReference type="Proteomes" id="UP000387223">
    <property type="component" value="Unassembled WGS sequence"/>
</dbReference>
<evidence type="ECO:0000313" key="2">
    <source>
        <dbReference type="EMBL" id="GBO90181.1"/>
    </source>
</evidence>